<keyword evidence="2" id="KW-1185">Reference proteome</keyword>
<gene>
    <name evidence="1" type="ORF">K491DRAFT_238362</name>
</gene>
<dbReference type="AlphaFoldDB" id="A0A6A6SNV5"/>
<protein>
    <submittedName>
        <fullName evidence="1">Uncharacterized protein</fullName>
    </submittedName>
</protein>
<dbReference type="Proteomes" id="UP000799324">
    <property type="component" value="Unassembled WGS sequence"/>
</dbReference>
<dbReference type="EMBL" id="MU004527">
    <property type="protein sequence ID" value="KAF2648671.1"/>
    <property type="molecule type" value="Genomic_DNA"/>
</dbReference>
<accession>A0A6A6SNV5</accession>
<sequence>MAAPAAAVIRTCAIYVCSLQPIIRSSACISARWVAAVLADNFVACVKETACRGCWPFCLRSERKTGTVFPGTHDDGAVRMHSVVEPATALLAPDFDDDCVVTVLTSILRFHDCYTGNVVWLQIR</sequence>
<reference evidence="1" key="1">
    <citation type="journal article" date="2020" name="Stud. Mycol.">
        <title>101 Dothideomycetes genomes: a test case for predicting lifestyles and emergence of pathogens.</title>
        <authorList>
            <person name="Haridas S."/>
            <person name="Albert R."/>
            <person name="Binder M."/>
            <person name="Bloem J."/>
            <person name="Labutti K."/>
            <person name="Salamov A."/>
            <person name="Andreopoulos B."/>
            <person name="Baker S."/>
            <person name="Barry K."/>
            <person name="Bills G."/>
            <person name="Bluhm B."/>
            <person name="Cannon C."/>
            <person name="Castanera R."/>
            <person name="Culley D."/>
            <person name="Daum C."/>
            <person name="Ezra D."/>
            <person name="Gonzalez J."/>
            <person name="Henrissat B."/>
            <person name="Kuo A."/>
            <person name="Liang C."/>
            <person name="Lipzen A."/>
            <person name="Lutzoni F."/>
            <person name="Magnuson J."/>
            <person name="Mondo S."/>
            <person name="Nolan M."/>
            <person name="Ohm R."/>
            <person name="Pangilinan J."/>
            <person name="Park H.-J."/>
            <person name="Ramirez L."/>
            <person name="Alfaro M."/>
            <person name="Sun H."/>
            <person name="Tritt A."/>
            <person name="Yoshinaga Y."/>
            <person name="Zwiers L.-H."/>
            <person name="Turgeon B."/>
            <person name="Goodwin S."/>
            <person name="Spatafora J."/>
            <person name="Crous P."/>
            <person name="Grigoriev I."/>
        </authorList>
    </citation>
    <scope>NUCLEOTIDE SEQUENCE</scope>
    <source>
        <strain evidence="1">CBS 122681</strain>
    </source>
</reference>
<proteinExistence type="predicted"/>
<name>A0A6A6SNV5_9PLEO</name>
<evidence type="ECO:0000313" key="2">
    <source>
        <dbReference type="Proteomes" id="UP000799324"/>
    </source>
</evidence>
<organism evidence="1 2">
    <name type="scientific">Lophiostoma macrostomum CBS 122681</name>
    <dbReference type="NCBI Taxonomy" id="1314788"/>
    <lineage>
        <taxon>Eukaryota</taxon>
        <taxon>Fungi</taxon>
        <taxon>Dikarya</taxon>
        <taxon>Ascomycota</taxon>
        <taxon>Pezizomycotina</taxon>
        <taxon>Dothideomycetes</taxon>
        <taxon>Pleosporomycetidae</taxon>
        <taxon>Pleosporales</taxon>
        <taxon>Lophiostomataceae</taxon>
        <taxon>Lophiostoma</taxon>
    </lineage>
</organism>
<evidence type="ECO:0000313" key="1">
    <source>
        <dbReference type="EMBL" id="KAF2648671.1"/>
    </source>
</evidence>